<sequence>MVCAFQGENPLQITTGNLTVAELSTALLCLVRKVQSVYFTTEIWCIERGQQLPDSINLLTLSPFLDERKNTLCGWKIETFQSTCRTKRSYANPYNHPLFVDLNIRTNFGL</sequence>
<proteinExistence type="predicted"/>
<protein>
    <submittedName>
        <fullName evidence="1">Uncharacterized protein</fullName>
    </submittedName>
</protein>
<name>A0A8X6KS90_TRICU</name>
<evidence type="ECO:0000313" key="1">
    <source>
        <dbReference type="EMBL" id="GFQ83179.1"/>
    </source>
</evidence>
<keyword evidence="2" id="KW-1185">Reference proteome</keyword>
<accession>A0A8X6KS90</accession>
<organism evidence="1 2">
    <name type="scientific">Trichonephila clavata</name>
    <name type="common">Joro spider</name>
    <name type="synonym">Nephila clavata</name>
    <dbReference type="NCBI Taxonomy" id="2740835"/>
    <lineage>
        <taxon>Eukaryota</taxon>
        <taxon>Metazoa</taxon>
        <taxon>Ecdysozoa</taxon>
        <taxon>Arthropoda</taxon>
        <taxon>Chelicerata</taxon>
        <taxon>Arachnida</taxon>
        <taxon>Araneae</taxon>
        <taxon>Araneomorphae</taxon>
        <taxon>Entelegynae</taxon>
        <taxon>Araneoidea</taxon>
        <taxon>Nephilidae</taxon>
        <taxon>Trichonephila</taxon>
    </lineage>
</organism>
<evidence type="ECO:0000313" key="2">
    <source>
        <dbReference type="Proteomes" id="UP000887116"/>
    </source>
</evidence>
<gene>
    <name evidence="1" type="ORF">TNCT_471491</name>
</gene>
<dbReference type="EMBL" id="BMAO01002777">
    <property type="protein sequence ID" value="GFQ83179.1"/>
    <property type="molecule type" value="Genomic_DNA"/>
</dbReference>
<dbReference type="Proteomes" id="UP000887116">
    <property type="component" value="Unassembled WGS sequence"/>
</dbReference>
<reference evidence="1" key="1">
    <citation type="submission" date="2020-07" db="EMBL/GenBank/DDBJ databases">
        <title>Multicomponent nature underlies the extraordinary mechanical properties of spider dragline silk.</title>
        <authorList>
            <person name="Kono N."/>
            <person name="Nakamura H."/>
            <person name="Mori M."/>
            <person name="Yoshida Y."/>
            <person name="Ohtoshi R."/>
            <person name="Malay A.D."/>
            <person name="Moran D.A.P."/>
            <person name="Tomita M."/>
            <person name="Numata K."/>
            <person name="Arakawa K."/>
        </authorList>
    </citation>
    <scope>NUCLEOTIDE SEQUENCE</scope>
</reference>
<comment type="caution">
    <text evidence="1">The sequence shown here is derived from an EMBL/GenBank/DDBJ whole genome shotgun (WGS) entry which is preliminary data.</text>
</comment>
<dbReference type="AlphaFoldDB" id="A0A8X6KS90"/>